<dbReference type="Proteomes" id="UP001591681">
    <property type="component" value="Unassembled WGS sequence"/>
</dbReference>
<feature type="domain" description="Homeobox" evidence="5">
    <location>
        <begin position="132"/>
        <end position="192"/>
    </location>
</feature>
<dbReference type="CDD" id="cd00086">
    <property type="entry name" value="homeodomain"/>
    <property type="match status" value="1"/>
</dbReference>
<dbReference type="GO" id="GO:0003677">
    <property type="term" value="F:DNA binding"/>
    <property type="evidence" value="ECO:0007669"/>
    <property type="project" value="UniProtKB-UniRule"/>
</dbReference>
<dbReference type="Gene3D" id="1.10.10.60">
    <property type="entry name" value="Homeodomain-like"/>
    <property type="match status" value="1"/>
</dbReference>
<evidence type="ECO:0000256" key="3">
    <source>
        <dbReference type="RuleBase" id="RU000682"/>
    </source>
</evidence>
<keyword evidence="2 3" id="KW-0238">DNA-binding</keyword>
<dbReference type="SMART" id="SM00389">
    <property type="entry name" value="HOX"/>
    <property type="match status" value="1"/>
</dbReference>
<proteinExistence type="predicted"/>
<organism evidence="6 7">
    <name type="scientific">Coilia grayii</name>
    <name type="common">Gray's grenadier anchovy</name>
    <dbReference type="NCBI Taxonomy" id="363190"/>
    <lineage>
        <taxon>Eukaryota</taxon>
        <taxon>Metazoa</taxon>
        <taxon>Chordata</taxon>
        <taxon>Craniata</taxon>
        <taxon>Vertebrata</taxon>
        <taxon>Euteleostomi</taxon>
        <taxon>Actinopterygii</taxon>
        <taxon>Neopterygii</taxon>
        <taxon>Teleostei</taxon>
        <taxon>Clupei</taxon>
        <taxon>Clupeiformes</taxon>
        <taxon>Clupeoidei</taxon>
        <taxon>Engraulidae</taxon>
        <taxon>Coilinae</taxon>
        <taxon>Coilia</taxon>
    </lineage>
</organism>
<dbReference type="PANTHER" id="PTHR24333:SF5">
    <property type="entry name" value="VENT HOMEOBOX"/>
    <property type="match status" value="1"/>
</dbReference>
<gene>
    <name evidence="6" type="ORF">ACEWY4_004180</name>
</gene>
<comment type="subcellular location">
    <subcellularLocation>
        <location evidence="1 2 3">Nucleus</location>
    </subcellularLocation>
</comment>
<keyword evidence="2 3" id="KW-0539">Nucleus</keyword>
<dbReference type="GO" id="GO:0005634">
    <property type="term" value="C:nucleus"/>
    <property type="evidence" value="ECO:0007669"/>
    <property type="project" value="UniProtKB-SubCell"/>
</dbReference>
<reference evidence="6 7" key="1">
    <citation type="submission" date="2024-09" db="EMBL/GenBank/DDBJ databases">
        <title>A chromosome-level genome assembly of Gray's grenadier anchovy, Coilia grayii.</title>
        <authorList>
            <person name="Fu Z."/>
        </authorList>
    </citation>
    <scope>NUCLEOTIDE SEQUENCE [LARGE SCALE GENOMIC DNA]</scope>
    <source>
        <strain evidence="6">G4</strain>
        <tissue evidence="6">Muscle</tissue>
    </source>
</reference>
<name>A0ABD1KLC8_9TELE</name>
<sequence length="292" mass="32088">MKGHFSVEWLSQSSQVSGSHQQPASAVSTTAVVAPHTPSTSGTIPESLPGFYRQCRPIHGPSQEPNVENHTDSTHHLQNQQNRNIQQCVQGPEAGFNTEEEETSGYESEGGQSLSPSATTKNIHTPPAVSPSSGRRPRTAFTADQINSLEKAFKRNAYLGTQDKAELCKRLNLSDKQIRNWFQNRRMKLKRTVQDALAHACQAKVASHLMQYPELQTYRPAPYPSYYTSSQEASTAYVTPAGLHYTPSVTAAGHLHSLPVDALYQYNGLPGLAIPAGASARMVPFQPYTHQY</sequence>
<comment type="caution">
    <text evidence="6">The sequence shown here is derived from an EMBL/GenBank/DDBJ whole genome shotgun (WGS) entry which is preliminary data.</text>
</comment>
<dbReference type="InterPro" id="IPR001356">
    <property type="entry name" value="HD"/>
</dbReference>
<dbReference type="AlphaFoldDB" id="A0ABD1KLC8"/>
<feature type="compositionally biased region" description="Low complexity" evidence="4">
    <location>
        <begin position="14"/>
        <end position="38"/>
    </location>
</feature>
<dbReference type="EMBL" id="JBHFQA010000004">
    <property type="protein sequence ID" value="KAL2099786.1"/>
    <property type="molecule type" value="Genomic_DNA"/>
</dbReference>
<evidence type="ECO:0000313" key="7">
    <source>
        <dbReference type="Proteomes" id="UP001591681"/>
    </source>
</evidence>
<accession>A0ABD1KLC8</accession>
<keyword evidence="7" id="KW-1185">Reference proteome</keyword>
<evidence type="ECO:0000256" key="2">
    <source>
        <dbReference type="PROSITE-ProRule" id="PRU00108"/>
    </source>
</evidence>
<feature type="DNA-binding region" description="Homeobox" evidence="2">
    <location>
        <begin position="134"/>
        <end position="193"/>
    </location>
</feature>
<feature type="compositionally biased region" description="Polar residues" evidence="4">
    <location>
        <begin position="112"/>
        <end position="123"/>
    </location>
</feature>
<dbReference type="InterPro" id="IPR050848">
    <property type="entry name" value="Homeobox_TF"/>
</dbReference>
<keyword evidence="2 3" id="KW-0371">Homeobox</keyword>
<evidence type="ECO:0000256" key="4">
    <source>
        <dbReference type="SAM" id="MobiDB-lite"/>
    </source>
</evidence>
<protein>
    <recommendedName>
        <fullName evidence="5">Homeobox domain-containing protein</fullName>
    </recommendedName>
</protein>
<evidence type="ECO:0000313" key="6">
    <source>
        <dbReference type="EMBL" id="KAL2099786.1"/>
    </source>
</evidence>
<dbReference type="PROSITE" id="PS50071">
    <property type="entry name" value="HOMEOBOX_2"/>
    <property type="match status" value="1"/>
</dbReference>
<feature type="region of interest" description="Disordered" evidence="4">
    <location>
        <begin position="14"/>
        <end position="79"/>
    </location>
</feature>
<dbReference type="Pfam" id="PF00046">
    <property type="entry name" value="Homeodomain"/>
    <property type="match status" value="1"/>
</dbReference>
<evidence type="ECO:0000256" key="1">
    <source>
        <dbReference type="ARBA" id="ARBA00004123"/>
    </source>
</evidence>
<dbReference type="PANTHER" id="PTHR24333">
    <property type="entry name" value="HOMEO BOX HB9 LIKE A-RELATED"/>
    <property type="match status" value="1"/>
</dbReference>
<dbReference type="InterPro" id="IPR009057">
    <property type="entry name" value="Homeodomain-like_sf"/>
</dbReference>
<feature type="region of interest" description="Disordered" evidence="4">
    <location>
        <begin position="95"/>
        <end position="139"/>
    </location>
</feature>
<dbReference type="SUPFAM" id="SSF46689">
    <property type="entry name" value="Homeodomain-like"/>
    <property type="match status" value="1"/>
</dbReference>
<evidence type="ECO:0000259" key="5">
    <source>
        <dbReference type="PROSITE" id="PS50071"/>
    </source>
</evidence>